<feature type="coiled-coil region" evidence="13">
    <location>
        <begin position="102"/>
        <end position="164"/>
    </location>
</feature>
<evidence type="ECO:0000256" key="14">
    <source>
        <dbReference type="SAM" id="MobiDB-lite"/>
    </source>
</evidence>
<feature type="domain" description="Growth arrest-specific protein 8" evidence="16">
    <location>
        <begin position="295"/>
        <end position="493"/>
    </location>
</feature>
<evidence type="ECO:0000256" key="6">
    <source>
        <dbReference type="ARBA" id="ARBA00022701"/>
    </source>
</evidence>
<dbReference type="STRING" id="69293.ENSGACP00000002262"/>
<dbReference type="OMA" id="CEQPNIP"/>
<evidence type="ECO:0000256" key="9">
    <source>
        <dbReference type="ARBA" id="ARBA00023069"/>
    </source>
</evidence>
<keyword evidence="11" id="KW-0966">Cell projection</keyword>
<dbReference type="InParanoid" id="G3NAB7"/>
<proteinExistence type="inferred from homology"/>
<dbReference type="GO" id="GO:0030317">
    <property type="term" value="P:flagellated sperm motility"/>
    <property type="evidence" value="ECO:0007669"/>
    <property type="project" value="TreeGrafter"/>
</dbReference>
<keyword evidence="9" id="KW-0969">Cilium</keyword>
<reference evidence="17 18" key="1">
    <citation type="journal article" date="2021" name="G3 (Bethesda)">
        <title>Improved contiguity of the threespine stickleback genome using long-read sequencing.</title>
        <authorList>
            <person name="Nath S."/>
            <person name="Shaw D.E."/>
            <person name="White M.A."/>
        </authorList>
    </citation>
    <scope>NUCLEOTIDE SEQUENCE [LARGE SCALE GENOMIC DNA]</scope>
    <source>
        <strain evidence="17 18">Lake Benthic</strain>
    </source>
</reference>
<evidence type="ECO:0000256" key="8">
    <source>
        <dbReference type="ARBA" id="ARBA00023054"/>
    </source>
</evidence>
<feature type="signal peptide" evidence="15">
    <location>
        <begin position="1"/>
        <end position="18"/>
    </location>
</feature>
<keyword evidence="18" id="KW-1185">Reference proteome</keyword>
<evidence type="ECO:0000256" key="3">
    <source>
        <dbReference type="ARBA" id="ARBA00009859"/>
    </source>
</evidence>
<sequence>MASYFVLILFVYYSPCFMCQSDLRKSIKFYSIHKKRRRHDNASCVPSGLASSRGVVLAHKLRFIFERDTRERVGRLTMPPKTKNKKAVKTVVDGLSPEEMSKDQLEEHIVRLREELDREREERSFFQLERDKIQASWEISKRRLEEEKGELRNRQREREEAEARHQVEITEYKQKLKHVLSEHHDELFGLKADGVASAGLVEKQHTQSEIGLRRDLHALQADYREKKLHNDNSIKELQLKHQVELMELEKNYEKRFTELQVTHHKKRQLMVDTETKKRQDAVSQITCRMQKRVDSLTEEHDAVLKHKADYYSTLQKKLQQDQDKLKGEQAQARKLQLKKDRELSAAQQKNQVLKTSLQEAQQKLPELQKLLQEHKEAKSKMASKARVKVLDQELRDLSLQHQLLQCGFEKVERERDEVLEKQTEAIQEVRQRSSLKHLLLEKKLAALTAAAEKQEAQLFAALAASDVEPSAGARAADKLQEMLKSKQATIDALQGDLARDCQEYDELLQTCKEKLHDLGVPLYDFPFRPSERTLGGRDSLGPPSKERTRPGGAGVHSPPGCT</sequence>
<dbReference type="FunCoup" id="G3NAB7">
    <property type="interactions" value="338"/>
</dbReference>
<dbReference type="GeneTree" id="ENSGT00390000009477"/>
<feature type="chain" id="PRO_5043343575" description="Dynein regulatory complex subunit 4" evidence="15">
    <location>
        <begin position="19"/>
        <end position="562"/>
    </location>
</feature>
<evidence type="ECO:0000256" key="4">
    <source>
        <dbReference type="ARBA" id="ARBA00021301"/>
    </source>
</evidence>
<evidence type="ECO:0000256" key="2">
    <source>
        <dbReference type="ARBA" id="ARBA00004245"/>
    </source>
</evidence>
<dbReference type="Proteomes" id="UP000007635">
    <property type="component" value="Unassembled WGS sequence"/>
</dbReference>
<keyword evidence="15" id="KW-0732">Signal</keyword>
<keyword evidence="8 13" id="KW-0175">Coiled coil</keyword>
<evidence type="ECO:0000256" key="11">
    <source>
        <dbReference type="ARBA" id="ARBA00023273"/>
    </source>
</evidence>
<evidence type="ECO:0000313" key="17">
    <source>
        <dbReference type="Ensembl" id="ENSGACP00000002262.2"/>
    </source>
</evidence>
<dbReference type="PANTHER" id="PTHR31543">
    <property type="entry name" value="DYNEIN REGULATORY COMPLEX SUBUNIT 4"/>
    <property type="match status" value="1"/>
</dbReference>
<dbReference type="GO" id="GO:0031267">
    <property type="term" value="F:small GTPase binding"/>
    <property type="evidence" value="ECO:0007669"/>
    <property type="project" value="InterPro"/>
</dbReference>
<comment type="subcellular location">
    <subcellularLocation>
        <location evidence="1">Cell projection</location>
        <location evidence="1">Cilium</location>
        <location evidence="1">Flagellum</location>
    </subcellularLocation>
    <subcellularLocation>
        <location evidence="2">Cytoplasm</location>
        <location evidence="2">Cytoskeleton</location>
    </subcellularLocation>
</comment>
<keyword evidence="5" id="KW-0963">Cytoplasm</keyword>
<name>G3NAB7_GASAC</name>
<reference evidence="17" key="2">
    <citation type="submission" date="2025-08" db="UniProtKB">
        <authorList>
            <consortium name="Ensembl"/>
        </authorList>
    </citation>
    <scope>IDENTIFICATION</scope>
</reference>
<dbReference type="Pfam" id="PF13851">
    <property type="entry name" value="GAS"/>
    <property type="match status" value="1"/>
</dbReference>
<organism evidence="17 18">
    <name type="scientific">Gasterosteus aculeatus aculeatus</name>
    <name type="common">three-spined stickleback</name>
    <dbReference type="NCBI Taxonomy" id="481459"/>
    <lineage>
        <taxon>Eukaryota</taxon>
        <taxon>Metazoa</taxon>
        <taxon>Chordata</taxon>
        <taxon>Craniata</taxon>
        <taxon>Vertebrata</taxon>
        <taxon>Euteleostomi</taxon>
        <taxon>Actinopterygii</taxon>
        <taxon>Neopterygii</taxon>
        <taxon>Teleostei</taxon>
        <taxon>Neoteleostei</taxon>
        <taxon>Acanthomorphata</taxon>
        <taxon>Eupercaria</taxon>
        <taxon>Perciformes</taxon>
        <taxon>Cottioidei</taxon>
        <taxon>Gasterosteales</taxon>
        <taxon>Gasterosteidae</taxon>
        <taxon>Gasterosteus</taxon>
    </lineage>
</organism>
<evidence type="ECO:0000256" key="15">
    <source>
        <dbReference type="SAM" id="SignalP"/>
    </source>
</evidence>
<dbReference type="Bgee" id="ENSGACG00000001727">
    <property type="expression patterns" value="Expressed in testis and 8 other cell types or tissues"/>
</dbReference>
<evidence type="ECO:0000256" key="5">
    <source>
        <dbReference type="ARBA" id="ARBA00022490"/>
    </source>
</evidence>
<evidence type="ECO:0000256" key="13">
    <source>
        <dbReference type="SAM" id="Coils"/>
    </source>
</evidence>
<reference evidence="17" key="3">
    <citation type="submission" date="2025-09" db="UniProtKB">
        <authorList>
            <consortium name="Ensembl"/>
        </authorList>
    </citation>
    <scope>IDENTIFICATION</scope>
</reference>
<evidence type="ECO:0000256" key="12">
    <source>
        <dbReference type="ARBA" id="ARBA00031568"/>
    </source>
</evidence>
<dbReference type="OrthoDB" id="767661at2759"/>
<comment type="similarity">
    <text evidence="3">Belongs to the DRC4 family.</text>
</comment>
<evidence type="ECO:0000256" key="1">
    <source>
        <dbReference type="ARBA" id="ARBA00004230"/>
    </source>
</evidence>
<dbReference type="GO" id="GO:0005874">
    <property type="term" value="C:microtubule"/>
    <property type="evidence" value="ECO:0007669"/>
    <property type="project" value="UniProtKB-KW"/>
</dbReference>
<keyword evidence="6" id="KW-0493">Microtubule</keyword>
<evidence type="ECO:0000259" key="16">
    <source>
        <dbReference type="Pfam" id="PF13851"/>
    </source>
</evidence>
<dbReference type="eggNOG" id="ENOG502QQDA">
    <property type="taxonomic scope" value="Eukaryota"/>
</dbReference>
<evidence type="ECO:0000256" key="7">
    <source>
        <dbReference type="ARBA" id="ARBA00022846"/>
    </source>
</evidence>
<dbReference type="GO" id="GO:0031514">
    <property type="term" value="C:motile cilium"/>
    <property type="evidence" value="ECO:0007669"/>
    <property type="project" value="UniProtKB-SubCell"/>
</dbReference>
<keyword evidence="7" id="KW-0282">Flagellum</keyword>
<dbReference type="AlphaFoldDB" id="G3NAB7"/>
<feature type="coiled-coil region" evidence="13">
    <location>
        <begin position="311"/>
        <end position="496"/>
    </location>
</feature>
<keyword evidence="10" id="KW-0206">Cytoskeleton</keyword>
<protein>
    <recommendedName>
        <fullName evidence="4">Dynein regulatory complex subunit 4</fullName>
    </recommendedName>
    <alternativeName>
        <fullName evidence="12">Growth arrest-specific protein 8</fullName>
    </alternativeName>
</protein>
<dbReference type="InterPro" id="IPR039308">
    <property type="entry name" value="GAS8"/>
</dbReference>
<accession>G3NAB7</accession>
<dbReference type="PANTHER" id="PTHR31543:SF0">
    <property type="entry name" value="DYNEIN REGULATORY COMPLEX SUBUNIT 4"/>
    <property type="match status" value="1"/>
</dbReference>
<evidence type="ECO:0000313" key="18">
    <source>
        <dbReference type="Proteomes" id="UP000007635"/>
    </source>
</evidence>
<evidence type="ECO:0000256" key="10">
    <source>
        <dbReference type="ARBA" id="ARBA00023212"/>
    </source>
</evidence>
<dbReference type="InterPro" id="IPR025593">
    <property type="entry name" value="GAS8_dom"/>
</dbReference>
<dbReference type="GO" id="GO:0005794">
    <property type="term" value="C:Golgi apparatus"/>
    <property type="evidence" value="ECO:0007669"/>
    <property type="project" value="TreeGrafter"/>
</dbReference>
<feature type="region of interest" description="Disordered" evidence="14">
    <location>
        <begin position="526"/>
        <end position="562"/>
    </location>
</feature>
<dbReference type="Ensembl" id="ENSGACT00000002268.2">
    <property type="protein sequence ID" value="ENSGACP00000002262.2"/>
    <property type="gene ID" value="ENSGACG00000001727.2"/>
</dbReference>
<dbReference type="GO" id="GO:0008017">
    <property type="term" value="F:microtubule binding"/>
    <property type="evidence" value="ECO:0007669"/>
    <property type="project" value="InterPro"/>
</dbReference>